<reference evidence="1" key="1">
    <citation type="submission" date="2021-08" db="EMBL/GenBank/DDBJ databases">
        <title>The first chromosome-level gecko genome reveals the dynamic sex chromosomes of Neotropical dwarf geckos (Sphaerodactylidae: Sphaerodactylus).</title>
        <authorList>
            <person name="Pinto B.J."/>
            <person name="Keating S.E."/>
            <person name="Gamble T."/>
        </authorList>
    </citation>
    <scope>NUCLEOTIDE SEQUENCE</scope>
    <source>
        <strain evidence="1">TG3544</strain>
    </source>
</reference>
<dbReference type="Proteomes" id="UP000827872">
    <property type="component" value="Linkage Group LG09"/>
</dbReference>
<evidence type="ECO:0000313" key="1">
    <source>
        <dbReference type="EMBL" id="KAH8003053.1"/>
    </source>
</evidence>
<gene>
    <name evidence="1" type="ORF">K3G42_009634</name>
</gene>
<keyword evidence="2" id="KW-1185">Reference proteome</keyword>
<protein>
    <submittedName>
        <fullName evidence="1">Uncharacterized protein</fullName>
    </submittedName>
</protein>
<name>A0ACB8FCQ7_9SAUR</name>
<accession>A0ACB8FCQ7</accession>
<organism evidence="1 2">
    <name type="scientific">Sphaerodactylus townsendi</name>
    <dbReference type="NCBI Taxonomy" id="933632"/>
    <lineage>
        <taxon>Eukaryota</taxon>
        <taxon>Metazoa</taxon>
        <taxon>Chordata</taxon>
        <taxon>Craniata</taxon>
        <taxon>Vertebrata</taxon>
        <taxon>Euteleostomi</taxon>
        <taxon>Lepidosauria</taxon>
        <taxon>Squamata</taxon>
        <taxon>Bifurcata</taxon>
        <taxon>Gekkota</taxon>
        <taxon>Sphaerodactylidae</taxon>
        <taxon>Sphaerodactylus</taxon>
    </lineage>
</organism>
<comment type="caution">
    <text evidence="1">The sequence shown here is derived from an EMBL/GenBank/DDBJ whole genome shotgun (WGS) entry which is preliminary data.</text>
</comment>
<dbReference type="EMBL" id="CM037622">
    <property type="protein sequence ID" value="KAH8003053.1"/>
    <property type="molecule type" value="Genomic_DNA"/>
</dbReference>
<sequence>MHIRQHNTDTGGTDHSCSICGKSLSSASSLDRHMLVHSGERPYKCSVCDQSFTTNGNMHRSKPQPANFLSVQKFIILILEKKGYSTSQMRGVGCQSDGKGREDYDGGDVESQPRLPT</sequence>
<evidence type="ECO:0000313" key="2">
    <source>
        <dbReference type="Proteomes" id="UP000827872"/>
    </source>
</evidence>
<proteinExistence type="predicted"/>